<evidence type="ECO:0000256" key="1">
    <source>
        <dbReference type="SAM" id="Phobius"/>
    </source>
</evidence>
<reference evidence="2 3" key="2">
    <citation type="journal article" date="2010" name="Stand. Genomic Sci.">
        <title>Complete genome sequence of Chitinophaga pinensis type strain (UQM 2034).</title>
        <authorList>
            <person name="Glavina Del Rio T."/>
            <person name="Abt B."/>
            <person name="Spring S."/>
            <person name="Lapidus A."/>
            <person name="Nolan M."/>
            <person name="Tice H."/>
            <person name="Copeland A."/>
            <person name="Cheng J.F."/>
            <person name="Chen F."/>
            <person name="Bruce D."/>
            <person name="Goodwin L."/>
            <person name="Pitluck S."/>
            <person name="Ivanova N."/>
            <person name="Mavromatis K."/>
            <person name="Mikhailova N."/>
            <person name="Pati A."/>
            <person name="Chen A."/>
            <person name="Palaniappan K."/>
            <person name="Land M."/>
            <person name="Hauser L."/>
            <person name="Chang Y.J."/>
            <person name="Jeffries C.D."/>
            <person name="Chain P."/>
            <person name="Saunders E."/>
            <person name="Detter J.C."/>
            <person name="Brettin T."/>
            <person name="Rohde M."/>
            <person name="Goker M."/>
            <person name="Bristow J."/>
            <person name="Eisen J.A."/>
            <person name="Markowitz V."/>
            <person name="Hugenholtz P."/>
            <person name="Kyrpides N.C."/>
            <person name="Klenk H.P."/>
            <person name="Lucas S."/>
        </authorList>
    </citation>
    <scope>NUCLEOTIDE SEQUENCE [LARGE SCALE GENOMIC DNA]</scope>
    <source>
        <strain evidence="3">ATCC 43595 / DSM 2588 / LMG 13176 / NBRC 15968 / NCIMB 11800 / UQM 2034</strain>
    </source>
</reference>
<dbReference type="RefSeq" id="WP_012794275.1">
    <property type="nucleotide sequence ID" value="NC_013132.1"/>
</dbReference>
<feature type="transmembrane region" description="Helical" evidence="1">
    <location>
        <begin position="118"/>
        <end position="136"/>
    </location>
</feature>
<keyword evidence="1" id="KW-0812">Transmembrane</keyword>
<dbReference type="OrthoDB" id="7067097at2"/>
<organism evidence="2 3">
    <name type="scientific">Chitinophaga pinensis (strain ATCC 43595 / DSM 2588 / LMG 13176 / NBRC 15968 / NCIMB 11800 / UQM 2034)</name>
    <dbReference type="NCBI Taxonomy" id="485918"/>
    <lineage>
        <taxon>Bacteria</taxon>
        <taxon>Pseudomonadati</taxon>
        <taxon>Bacteroidota</taxon>
        <taxon>Chitinophagia</taxon>
        <taxon>Chitinophagales</taxon>
        <taxon>Chitinophagaceae</taxon>
        <taxon>Chitinophaga</taxon>
    </lineage>
</organism>
<evidence type="ECO:0000313" key="3">
    <source>
        <dbReference type="Proteomes" id="UP000002215"/>
    </source>
</evidence>
<feature type="transmembrane region" description="Helical" evidence="1">
    <location>
        <begin position="63"/>
        <end position="84"/>
    </location>
</feature>
<evidence type="ECO:0000313" key="2">
    <source>
        <dbReference type="EMBL" id="ACU64112.1"/>
    </source>
</evidence>
<sequence>MNRKHWLIYGIIISLALLIIATIVYPGGSYASANTTGFDWGNNYLCNLFSPKAINGADNTSRIWAISGWCLLCACYVAFFIDFSKRIPAKGAAANIIRYTGIGAMVFAFLAVTPYHDIMVTIADTLGLLCAFYIMVFTFKARLHLLGILSVITLLLSYLMTYIYYSQQFIQILPVVQKVGIVTEVIWVLSLHYGARAEDFQVKEAA</sequence>
<gene>
    <name evidence="2" type="ordered locus">Cpin_6711</name>
</gene>
<keyword evidence="1" id="KW-0472">Membrane</keyword>
<feature type="transmembrane region" description="Helical" evidence="1">
    <location>
        <begin position="7"/>
        <end position="25"/>
    </location>
</feature>
<dbReference type="KEGG" id="cpi:Cpin_6711"/>
<feature type="transmembrane region" description="Helical" evidence="1">
    <location>
        <begin position="96"/>
        <end position="112"/>
    </location>
</feature>
<proteinExistence type="predicted"/>
<dbReference type="EMBL" id="CP001699">
    <property type="protein sequence ID" value="ACU64112.1"/>
    <property type="molecule type" value="Genomic_DNA"/>
</dbReference>
<evidence type="ECO:0008006" key="4">
    <source>
        <dbReference type="Google" id="ProtNLM"/>
    </source>
</evidence>
<feature type="transmembrane region" description="Helical" evidence="1">
    <location>
        <begin position="143"/>
        <end position="165"/>
    </location>
</feature>
<reference evidence="3" key="1">
    <citation type="submission" date="2009-08" db="EMBL/GenBank/DDBJ databases">
        <title>The complete genome of Chitinophaga pinensis DSM 2588.</title>
        <authorList>
            <consortium name="US DOE Joint Genome Institute (JGI-PGF)"/>
            <person name="Lucas S."/>
            <person name="Copeland A."/>
            <person name="Lapidus A."/>
            <person name="Glavina del Rio T."/>
            <person name="Dalin E."/>
            <person name="Tice H."/>
            <person name="Bruce D."/>
            <person name="Goodwin L."/>
            <person name="Pitluck S."/>
            <person name="Kyrpides N."/>
            <person name="Mavromatis K."/>
            <person name="Ivanova N."/>
            <person name="Mikhailova N."/>
            <person name="Sims D."/>
            <person name="Meinche L."/>
            <person name="Brettin T."/>
            <person name="Detter J.C."/>
            <person name="Han C."/>
            <person name="Larimer F."/>
            <person name="Land M."/>
            <person name="Hauser L."/>
            <person name="Markowitz V."/>
            <person name="Cheng J.-F."/>
            <person name="Hugenholtz P."/>
            <person name="Woyke T."/>
            <person name="Wu D."/>
            <person name="Spring S."/>
            <person name="Klenk H.-P."/>
            <person name="Eisen J.A."/>
        </authorList>
    </citation>
    <scope>NUCLEOTIDE SEQUENCE [LARGE SCALE GENOMIC DNA]</scope>
    <source>
        <strain evidence="3">ATCC 43595 / DSM 2588 / LMG 13176 / NBRC 15968 / NCIMB 11800 / UQM 2034</strain>
    </source>
</reference>
<keyword evidence="1" id="KW-1133">Transmembrane helix</keyword>
<dbReference type="AlphaFoldDB" id="A0A979GBE0"/>
<protein>
    <recommendedName>
        <fullName evidence="4">DUF998 domain-containing protein</fullName>
    </recommendedName>
</protein>
<accession>A0A979GBE0</accession>
<dbReference type="Proteomes" id="UP000002215">
    <property type="component" value="Chromosome"/>
</dbReference>
<name>A0A979GBE0_CHIPD</name>